<evidence type="ECO:0000256" key="1">
    <source>
        <dbReference type="SAM" id="MobiDB-lite"/>
    </source>
</evidence>
<feature type="region of interest" description="Disordered" evidence="1">
    <location>
        <begin position="87"/>
        <end position="108"/>
    </location>
</feature>
<proteinExistence type="predicted"/>
<organism evidence="2 3">
    <name type="scientific">Rubroshorea leprosula</name>
    <dbReference type="NCBI Taxonomy" id="152421"/>
    <lineage>
        <taxon>Eukaryota</taxon>
        <taxon>Viridiplantae</taxon>
        <taxon>Streptophyta</taxon>
        <taxon>Embryophyta</taxon>
        <taxon>Tracheophyta</taxon>
        <taxon>Spermatophyta</taxon>
        <taxon>Magnoliopsida</taxon>
        <taxon>eudicotyledons</taxon>
        <taxon>Gunneridae</taxon>
        <taxon>Pentapetalae</taxon>
        <taxon>rosids</taxon>
        <taxon>malvids</taxon>
        <taxon>Malvales</taxon>
        <taxon>Dipterocarpaceae</taxon>
        <taxon>Rubroshorea</taxon>
    </lineage>
</organism>
<reference evidence="2 3" key="1">
    <citation type="journal article" date="2021" name="Commun. Biol.">
        <title>The genome of Shorea leprosula (Dipterocarpaceae) highlights the ecological relevance of drought in aseasonal tropical rainforests.</title>
        <authorList>
            <person name="Ng K.K.S."/>
            <person name="Kobayashi M.J."/>
            <person name="Fawcett J.A."/>
            <person name="Hatakeyama M."/>
            <person name="Paape T."/>
            <person name="Ng C.H."/>
            <person name="Ang C.C."/>
            <person name="Tnah L.H."/>
            <person name="Lee C.T."/>
            <person name="Nishiyama T."/>
            <person name="Sese J."/>
            <person name="O'Brien M.J."/>
            <person name="Copetti D."/>
            <person name="Mohd Noor M.I."/>
            <person name="Ong R.C."/>
            <person name="Putra M."/>
            <person name="Sireger I.Z."/>
            <person name="Indrioko S."/>
            <person name="Kosugi Y."/>
            <person name="Izuno A."/>
            <person name="Isagi Y."/>
            <person name="Lee S.L."/>
            <person name="Shimizu K.K."/>
        </authorList>
    </citation>
    <scope>NUCLEOTIDE SEQUENCE [LARGE SCALE GENOMIC DNA]</scope>
    <source>
        <strain evidence="2">214</strain>
    </source>
</reference>
<sequence>MSWVAGFDETQICWVLSNPALLVTRTQPCWSREPSLVGRVNPALLVAQTQPCWVGRNPAARFTQLARLGFDQPMLDETSKAATCFSSFSPRQAPHSHRRTPLEKVGKA</sequence>
<keyword evidence="3" id="KW-1185">Reference proteome</keyword>
<dbReference type="Proteomes" id="UP001054252">
    <property type="component" value="Unassembled WGS sequence"/>
</dbReference>
<comment type="caution">
    <text evidence="2">The sequence shown here is derived from an EMBL/GenBank/DDBJ whole genome shotgun (WGS) entry which is preliminary data.</text>
</comment>
<evidence type="ECO:0000313" key="2">
    <source>
        <dbReference type="EMBL" id="GKU92976.1"/>
    </source>
</evidence>
<evidence type="ECO:0000313" key="3">
    <source>
        <dbReference type="Proteomes" id="UP001054252"/>
    </source>
</evidence>
<protein>
    <submittedName>
        <fullName evidence="2">Uncharacterized protein</fullName>
    </submittedName>
</protein>
<name>A0AAV5I5S1_9ROSI</name>
<gene>
    <name evidence="2" type="ORF">SLEP1_g6624</name>
</gene>
<dbReference type="AlphaFoldDB" id="A0AAV5I5S1"/>
<accession>A0AAV5I5S1</accession>
<dbReference type="EMBL" id="BPVZ01000006">
    <property type="protein sequence ID" value="GKU92976.1"/>
    <property type="molecule type" value="Genomic_DNA"/>
</dbReference>